<evidence type="ECO:0000256" key="7">
    <source>
        <dbReference type="ARBA" id="ARBA00022824"/>
    </source>
</evidence>
<dbReference type="OrthoDB" id="20273at2759"/>
<evidence type="ECO:0000256" key="4">
    <source>
        <dbReference type="ARBA" id="ARBA00017468"/>
    </source>
</evidence>
<dbReference type="EMBL" id="KQ418945">
    <property type="protein sequence ID" value="KOF85250.1"/>
    <property type="molecule type" value="Genomic_DNA"/>
</dbReference>
<dbReference type="PANTHER" id="PTHR12867:SF6">
    <property type="entry name" value="N-ACETYLGLUCOSAMINYLDIPHOSPHODOLICHOL N-ACETYLGLUCOSAMINYLTRANSFERASE"/>
    <property type="match status" value="1"/>
</dbReference>
<evidence type="ECO:0000256" key="5">
    <source>
        <dbReference type="ARBA" id="ARBA00022676"/>
    </source>
</evidence>
<dbReference type="Gene3D" id="3.40.50.2000">
    <property type="entry name" value="Glycogen Phosphorylase B"/>
    <property type="match status" value="1"/>
</dbReference>
<dbReference type="KEGG" id="obi:106872311"/>
<dbReference type="PANTHER" id="PTHR12867">
    <property type="entry name" value="GLYCOSYL TRANSFERASE-RELATED"/>
    <property type="match status" value="1"/>
</dbReference>
<feature type="domain" description="Glycosyl transferase family 28 C-terminal" evidence="8">
    <location>
        <begin position="7"/>
        <end position="136"/>
    </location>
</feature>
<keyword evidence="7" id="KW-0256">Endoplasmic reticulum</keyword>
<dbReference type="GO" id="GO:0006488">
    <property type="term" value="P:dolichol-linked oligosaccharide biosynthetic process"/>
    <property type="evidence" value="ECO:0007669"/>
    <property type="project" value="InterPro"/>
</dbReference>
<evidence type="ECO:0000313" key="9">
    <source>
        <dbReference type="EMBL" id="KOF85250.1"/>
    </source>
</evidence>
<organism evidence="9">
    <name type="scientific">Octopus bimaculoides</name>
    <name type="common">California two-spotted octopus</name>
    <dbReference type="NCBI Taxonomy" id="37653"/>
    <lineage>
        <taxon>Eukaryota</taxon>
        <taxon>Metazoa</taxon>
        <taxon>Spiralia</taxon>
        <taxon>Lophotrochozoa</taxon>
        <taxon>Mollusca</taxon>
        <taxon>Cephalopoda</taxon>
        <taxon>Coleoidea</taxon>
        <taxon>Octopodiformes</taxon>
        <taxon>Octopoda</taxon>
        <taxon>Incirrata</taxon>
        <taxon>Octopodidae</taxon>
        <taxon>Octopus</taxon>
    </lineage>
</organism>
<accession>A0A0L8H914</accession>
<comment type="similarity">
    <text evidence="2">Belongs to the glycosyltransferase 28 family.</text>
</comment>
<dbReference type="InterPro" id="IPR039042">
    <property type="entry name" value="Alg13-like"/>
</dbReference>
<sequence length="168" mass="18711">MNNKNKTVFVTVGTTQFDQLVLKVATEEICQKLNDLGFKRMIIQAGHSKPPSKKAVAGVEISTFDFKDSILENLQKAHLVISHAGAGTTMETLNEGKPLITVVNEKLMNNHQIELAEQMSKDGYSLFCTCSTLRETLNKFDKMVFEKYIPGDPTKFGIFMDKVVGFSS</sequence>
<evidence type="ECO:0000259" key="8">
    <source>
        <dbReference type="Pfam" id="PF04101"/>
    </source>
</evidence>
<gene>
    <name evidence="9" type="ORF">OCBIM_22020652mg</name>
</gene>
<protein>
    <recommendedName>
        <fullName evidence="4">UDP-N-acetylglucosamine transferase subunit ALG13</fullName>
        <ecNumber evidence="3">2.4.1.141</ecNumber>
    </recommendedName>
</protein>
<evidence type="ECO:0000256" key="6">
    <source>
        <dbReference type="ARBA" id="ARBA00022679"/>
    </source>
</evidence>
<proteinExistence type="inferred from homology"/>
<comment type="subcellular location">
    <subcellularLocation>
        <location evidence="1">Endoplasmic reticulum</location>
    </subcellularLocation>
</comment>
<dbReference type="EC" id="2.4.1.141" evidence="3"/>
<keyword evidence="5" id="KW-0328">Glycosyltransferase</keyword>
<dbReference type="SUPFAM" id="SSF53756">
    <property type="entry name" value="UDP-Glycosyltransferase/glycogen phosphorylase"/>
    <property type="match status" value="1"/>
</dbReference>
<evidence type="ECO:0000256" key="2">
    <source>
        <dbReference type="ARBA" id="ARBA00006962"/>
    </source>
</evidence>
<dbReference type="GO" id="GO:0004577">
    <property type="term" value="F:N-acetylglucosaminyldiphosphodolichol N-acetylglucosaminyltransferase activity"/>
    <property type="evidence" value="ECO:0007669"/>
    <property type="project" value="UniProtKB-EC"/>
</dbReference>
<dbReference type="OMA" id="YCKPSQL"/>
<dbReference type="AlphaFoldDB" id="A0A0L8H914"/>
<evidence type="ECO:0000256" key="3">
    <source>
        <dbReference type="ARBA" id="ARBA00012614"/>
    </source>
</evidence>
<dbReference type="GO" id="GO:0005783">
    <property type="term" value="C:endoplasmic reticulum"/>
    <property type="evidence" value="ECO:0007669"/>
    <property type="project" value="UniProtKB-SubCell"/>
</dbReference>
<evidence type="ECO:0000256" key="1">
    <source>
        <dbReference type="ARBA" id="ARBA00004240"/>
    </source>
</evidence>
<name>A0A0L8H914_OCTBM</name>
<keyword evidence="6" id="KW-0808">Transferase</keyword>
<dbReference type="Pfam" id="PF04101">
    <property type="entry name" value="Glyco_tran_28_C"/>
    <property type="match status" value="1"/>
</dbReference>
<dbReference type="STRING" id="37653.A0A0L8H914"/>
<dbReference type="InterPro" id="IPR007235">
    <property type="entry name" value="Glyco_trans_28_C"/>
</dbReference>
<reference evidence="9" key="1">
    <citation type="submission" date="2015-07" db="EMBL/GenBank/DDBJ databases">
        <title>MeaNS - Measles Nucleotide Surveillance Program.</title>
        <authorList>
            <person name="Tran T."/>
            <person name="Druce J."/>
        </authorList>
    </citation>
    <scope>NUCLEOTIDE SEQUENCE</scope>
    <source>
        <strain evidence="9">UCB-OBI-ISO-001</strain>
        <tissue evidence="9">Gonad</tissue>
    </source>
</reference>